<reference evidence="2" key="2">
    <citation type="submission" date="2020-09" db="EMBL/GenBank/DDBJ databases">
        <authorList>
            <person name="Sun Q."/>
            <person name="Zhou Y."/>
        </authorList>
    </citation>
    <scope>NUCLEOTIDE SEQUENCE</scope>
    <source>
        <strain evidence="2">CGMCC 1.15966</strain>
    </source>
</reference>
<sequence length="262" mass="29375">MDKIFTSFLLIVLCSSTLSLVGQTSTFVKNINVSINNKVELTNETNQTLKIGGIYRVKMNVPNTGTRSGAEYLVWYDAPAELWKLRMVNASGINSNHPTLEIENNVVKVATQHVTSYGIRIFCEYYDVGSGNVLPALLGSSYQWQRLSSKMYYLDGNVGIGTENPADKFEVNGVIKAKEIKVVATGWPDYVFEPDYPLSPLPQVKMFIEENGHLPEVPSARTIENEGLSVGEMNKILIKKIEELTLHQIKLEERLTELEKTK</sequence>
<name>A0A8H9KU10_9SPHI</name>
<dbReference type="AlphaFoldDB" id="A0A8H9KU10"/>
<keyword evidence="1" id="KW-0732">Signal</keyword>
<gene>
    <name evidence="2" type="ORF">GCM10011516_14610</name>
</gene>
<organism evidence="2 3">
    <name type="scientific">Sphingobacterium cellulitidis</name>
    <dbReference type="NCBI Taxonomy" id="1768011"/>
    <lineage>
        <taxon>Bacteria</taxon>
        <taxon>Pseudomonadati</taxon>
        <taxon>Bacteroidota</taxon>
        <taxon>Sphingobacteriia</taxon>
        <taxon>Sphingobacteriales</taxon>
        <taxon>Sphingobacteriaceae</taxon>
        <taxon>Sphingobacterium</taxon>
    </lineage>
</organism>
<accession>A0A8H9KU10</accession>
<dbReference type="RefSeq" id="WP_182498377.1">
    <property type="nucleotide sequence ID" value="NZ_BMKM01000003.1"/>
</dbReference>
<evidence type="ECO:0000313" key="2">
    <source>
        <dbReference type="EMBL" id="GGE18045.1"/>
    </source>
</evidence>
<feature type="signal peptide" evidence="1">
    <location>
        <begin position="1"/>
        <end position="21"/>
    </location>
</feature>
<proteinExistence type="predicted"/>
<dbReference type="Proteomes" id="UP000614460">
    <property type="component" value="Unassembled WGS sequence"/>
</dbReference>
<evidence type="ECO:0000256" key="1">
    <source>
        <dbReference type="SAM" id="SignalP"/>
    </source>
</evidence>
<feature type="chain" id="PRO_5034820115" evidence="1">
    <location>
        <begin position="22"/>
        <end position="262"/>
    </location>
</feature>
<protein>
    <submittedName>
        <fullName evidence="2">Uncharacterized protein</fullName>
    </submittedName>
</protein>
<keyword evidence="3" id="KW-1185">Reference proteome</keyword>
<reference evidence="2" key="1">
    <citation type="journal article" date="2014" name="Int. J. Syst. Evol. Microbiol.">
        <title>Complete genome sequence of Corynebacterium casei LMG S-19264T (=DSM 44701T), isolated from a smear-ripened cheese.</title>
        <authorList>
            <consortium name="US DOE Joint Genome Institute (JGI-PGF)"/>
            <person name="Walter F."/>
            <person name="Albersmeier A."/>
            <person name="Kalinowski J."/>
            <person name="Ruckert C."/>
        </authorList>
    </citation>
    <scope>NUCLEOTIDE SEQUENCE</scope>
    <source>
        <strain evidence="2">CGMCC 1.15966</strain>
    </source>
</reference>
<comment type="caution">
    <text evidence="2">The sequence shown here is derived from an EMBL/GenBank/DDBJ whole genome shotgun (WGS) entry which is preliminary data.</text>
</comment>
<dbReference type="EMBL" id="BMKM01000003">
    <property type="protein sequence ID" value="GGE18045.1"/>
    <property type="molecule type" value="Genomic_DNA"/>
</dbReference>
<evidence type="ECO:0000313" key="3">
    <source>
        <dbReference type="Proteomes" id="UP000614460"/>
    </source>
</evidence>